<keyword evidence="2" id="KW-1185">Reference proteome</keyword>
<gene>
    <name evidence="1" type="ORF">PSYICH_LOCUS9475</name>
</gene>
<sequence length="364" mass="42011">MKESQKIAEEIGEKYINVTYDLVIAKVTMQIQATKKPAYDSIFIHLGAFHIMFAYFKALGKFIAGCGLMNIAIDPGLLASGLVNSFLEGKHFNRCKRLHPLMALGLEIMHFRSFLNKTNKVIGEDLRSELMHFGDGLLSFSDLIGNHEISELIESYMKYREACVNGDFGKTAQYYMMYILFINYNLTLSRSVRTGDFSLYKYIMPQITNLFFAFNQPNYARWLVKYHNNLVNVGAINPEIMEELEKGYFGIQRTEKSFSRQPIDLTLEQTINAEAKRLVGIINFTNSISARQRWCLSHQIRSTIFSYTYETTGLRKRQDETADLENHGIKKDTEQLRKFINGFSKFVNPFDSDLDEKQLFNISN</sequence>
<evidence type="ECO:0000313" key="2">
    <source>
        <dbReference type="Proteomes" id="UP001153636"/>
    </source>
</evidence>
<dbReference type="Proteomes" id="UP001153636">
    <property type="component" value="Chromosome 3"/>
</dbReference>
<organism evidence="1 2">
    <name type="scientific">Psylliodes chrysocephalus</name>
    <dbReference type="NCBI Taxonomy" id="3402493"/>
    <lineage>
        <taxon>Eukaryota</taxon>
        <taxon>Metazoa</taxon>
        <taxon>Ecdysozoa</taxon>
        <taxon>Arthropoda</taxon>
        <taxon>Hexapoda</taxon>
        <taxon>Insecta</taxon>
        <taxon>Pterygota</taxon>
        <taxon>Neoptera</taxon>
        <taxon>Endopterygota</taxon>
        <taxon>Coleoptera</taxon>
        <taxon>Polyphaga</taxon>
        <taxon>Cucujiformia</taxon>
        <taxon>Chrysomeloidea</taxon>
        <taxon>Chrysomelidae</taxon>
        <taxon>Galerucinae</taxon>
        <taxon>Alticini</taxon>
        <taxon>Psylliodes</taxon>
    </lineage>
</organism>
<accession>A0A9P0CY54</accession>
<dbReference type="PANTHER" id="PTHR47018:SF3">
    <property type="entry name" value="MYCBP-ASSOCIATED PROTEIN"/>
    <property type="match status" value="1"/>
</dbReference>
<reference evidence="1" key="1">
    <citation type="submission" date="2022-01" db="EMBL/GenBank/DDBJ databases">
        <authorList>
            <person name="King R."/>
        </authorList>
    </citation>
    <scope>NUCLEOTIDE SEQUENCE</scope>
</reference>
<proteinExistence type="predicted"/>
<name>A0A9P0CY54_9CUCU</name>
<dbReference type="EMBL" id="OV651815">
    <property type="protein sequence ID" value="CAH1108435.1"/>
    <property type="molecule type" value="Genomic_DNA"/>
</dbReference>
<dbReference type="PANTHER" id="PTHR47018">
    <property type="entry name" value="CXC DOMAIN-CONTAINING PROTEIN-RELATED"/>
    <property type="match status" value="1"/>
</dbReference>
<evidence type="ECO:0000313" key="1">
    <source>
        <dbReference type="EMBL" id="CAH1108435.1"/>
    </source>
</evidence>
<dbReference type="OrthoDB" id="6756899at2759"/>
<dbReference type="AlphaFoldDB" id="A0A9P0CY54"/>
<protein>
    <submittedName>
        <fullName evidence="1">Uncharacterized protein</fullName>
    </submittedName>
</protein>